<protein>
    <submittedName>
        <fullName evidence="1">IS orf</fullName>
    </submittedName>
</protein>
<dbReference type="AlphaFoldDB" id="A0A2Y4YBL3"/>
<dbReference type="GO" id="GO:0004803">
    <property type="term" value="F:transposase activity"/>
    <property type="evidence" value="ECO:0007669"/>
    <property type="project" value="InterPro"/>
</dbReference>
<dbReference type="Pfam" id="PF01527">
    <property type="entry name" value="HTH_Tnp_1"/>
    <property type="match status" value="1"/>
</dbReference>
<proteinExistence type="predicted"/>
<dbReference type="EMBL" id="UIPR01000124">
    <property type="protein sequence ID" value="SVH91765.1"/>
    <property type="molecule type" value="Genomic_DNA"/>
</dbReference>
<dbReference type="Proteomes" id="UP000260191">
    <property type="component" value="Unassembled WGS sequence"/>
</dbReference>
<dbReference type="GO" id="GO:0003677">
    <property type="term" value="F:DNA binding"/>
    <property type="evidence" value="ECO:0007669"/>
    <property type="project" value="InterPro"/>
</dbReference>
<dbReference type="InterPro" id="IPR002514">
    <property type="entry name" value="Transposase_8"/>
</dbReference>
<gene>
    <name evidence="1" type="ORF">SAMEA3710514_04685</name>
</gene>
<evidence type="ECO:0000313" key="1">
    <source>
        <dbReference type="EMBL" id="SVH91765.1"/>
    </source>
</evidence>
<sequence>MAQIARENGINDNLLFNWRHQYRKGGLLPSGKNMPALLPVTLTPEQINTPSDSLCCELVLPAGTLRLKGKLTPALLQILIREIKGSSH</sequence>
<reference evidence="1 2" key="1">
    <citation type="submission" date="2018-06" db="EMBL/GenBank/DDBJ databases">
        <authorList>
            <consortium name="Pathogen Informatics"/>
            <person name="Doyle S."/>
        </authorList>
    </citation>
    <scope>NUCLEOTIDE SEQUENCE [LARGE SCALE GENOMIC DNA]</scope>
    <source>
        <strain evidence="1 2">4028STDY6275000</strain>
    </source>
</reference>
<evidence type="ECO:0000313" key="2">
    <source>
        <dbReference type="Proteomes" id="UP000260191"/>
    </source>
</evidence>
<name>A0A2Y4YBL3_SHIFL</name>
<organism evidence="1 2">
    <name type="scientific">Shigella flexneri</name>
    <dbReference type="NCBI Taxonomy" id="623"/>
    <lineage>
        <taxon>Bacteria</taxon>
        <taxon>Pseudomonadati</taxon>
        <taxon>Pseudomonadota</taxon>
        <taxon>Gammaproteobacteria</taxon>
        <taxon>Enterobacterales</taxon>
        <taxon>Enterobacteriaceae</taxon>
        <taxon>Shigella</taxon>
    </lineage>
</organism>
<accession>A0A2Y4YBL3</accession>
<dbReference type="GO" id="GO:0006313">
    <property type="term" value="P:DNA transposition"/>
    <property type="evidence" value="ECO:0007669"/>
    <property type="project" value="InterPro"/>
</dbReference>